<protein>
    <submittedName>
        <fullName evidence="6">LacI family transcriptional regulator</fullName>
    </submittedName>
</protein>
<dbReference type="Gene3D" id="1.10.260.40">
    <property type="entry name" value="lambda repressor-like DNA-binding domains"/>
    <property type="match status" value="1"/>
</dbReference>
<dbReference type="GO" id="GO:0003700">
    <property type="term" value="F:DNA-binding transcription factor activity"/>
    <property type="evidence" value="ECO:0007669"/>
    <property type="project" value="TreeGrafter"/>
</dbReference>
<dbReference type="GO" id="GO:0000976">
    <property type="term" value="F:transcription cis-regulatory region binding"/>
    <property type="evidence" value="ECO:0007669"/>
    <property type="project" value="TreeGrafter"/>
</dbReference>
<dbReference type="PANTHER" id="PTHR30146:SF148">
    <property type="entry name" value="HTH-TYPE TRANSCRIPTIONAL REPRESSOR PURR-RELATED"/>
    <property type="match status" value="1"/>
</dbReference>
<dbReference type="Pfam" id="PF00356">
    <property type="entry name" value="LacI"/>
    <property type="match status" value="1"/>
</dbReference>
<evidence type="ECO:0000256" key="3">
    <source>
        <dbReference type="ARBA" id="ARBA00023125"/>
    </source>
</evidence>
<dbReference type="SUPFAM" id="SSF47413">
    <property type="entry name" value="lambda repressor-like DNA-binding domains"/>
    <property type="match status" value="1"/>
</dbReference>
<keyword evidence="4" id="KW-0804">Transcription</keyword>
<evidence type="ECO:0000256" key="2">
    <source>
        <dbReference type="ARBA" id="ARBA00023015"/>
    </source>
</evidence>
<keyword evidence="3" id="KW-0238">DNA-binding</keyword>
<keyword evidence="7" id="KW-1185">Reference proteome</keyword>
<dbReference type="InterPro" id="IPR028082">
    <property type="entry name" value="Peripla_BP_I"/>
</dbReference>
<reference evidence="6" key="1">
    <citation type="submission" date="2021-09" db="EMBL/GenBank/DDBJ databases">
        <title>Genome analysis of Fictibacillus sp. KIGAM418 isolated from marine sediment.</title>
        <authorList>
            <person name="Seo M.-J."/>
            <person name="Cho E.-S."/>
            <person name="Hwang C.Y."/>
        </authorList>
    </citation>
    <scope>NUCLEOTIDE SEQUENCE</scope>
    <source>
        <strain evidence="6">KIGAM418</strain>
    </source>
</reference>
<accession>A0A9X1X974</accession>
<dbReference type="InterPro" id="IPR010982">
    <property type="entry name" value="Lambda_DNA-bd_dom_sf"/>
</dbReference>
<keyword evidence="1" id="KW-0678">Repressor</keyword>
<dbReference type="AlphaFoldDB" id="A0A9X1X974"/>
<dbReference type="EMBL" id="JAIWJX010000002">
    <property type="protein sequence ID" value="MCK6255470.1"/>
    <property type="molecule type" value="Genomic_DNA"/>
</dbReference>
<dbReference type="Proteomes" id="UP001139011">
    <property type="component" value="Unassembled WGS sequence"/>
</dbReference>
<proteinExistence type="predicted"/>
<sequence length="349" mass="39049">MEGKANIQDVARRANVSIATVSRVINNQGGVRKVTEEKILKAIQELGYIRNAAARTMKSKDTKTIGVIVPDISNPFFPLVMAGIEQKAREKGYFAILSSTNESPVVEEEILKNFIERGVDGVIITTANENGDHLKQLHEQGIPMVAVDRSIQSYDVDTVLVDNVKGSYQAVQHMILQGHEKIAIICGPQNTTPGRERFIGYKKALEDYNLKLDERYIFQGDFGERSGYQAAHEFYSQNDRPTAIFSSNNLMTTGCVKAIGDLDWKLGEEISFFGFDDVDIATFLNPKLSVVSRPMNAVGEIAFQLLHERIHFKGEMPKREYNLSPELIIRDSSRLRFPKGAHTGQSLKK</sequence>
<name>A0A9X1X974_9BACL</name>
<dbReference type="InterPro" id="IPR001761">
    <property type="entry name" value="Peripla_BP/Lac1_sug-bd_dom"/>
</dbReference>
<dbReference type="PROSITE" id="PS00356">
    <property type="entry name" value="HTH_LACI_1"/>
    <property type="match status" value="1"/>
</dbReference>
<organism evidence="6 7">
    <name type="scientific">Fictibacillus marinisediminis</name>
    <dbReference type="NCBI Taxonomy" id="2878389"/>
    <lineage>
        <taxon>Bacteria</taxon>
        <taxon>Bacillati</taxon>
        <taxon>Bacillota</taxon>
        <taxon>Bacilli</taxon>
        <taxon>Bacillales</taxon>
        <taxon>Fictibacillaceae</taxon>
        <taxon>Fictibacillus</taxon>
    </lineage>
</organism>
<evidence type="ECO:0000313" key="6">
    <source>
        <dbReference type="EMBL" id="MCK6255470.1"/>
    </source>
</evidence>
<dbReference type="Pfam" id="PF00532">
    <property type="entry name" value="Peripla_BP_1"/>
    <property type="match status" value="1"/>
</dbReference>
<dbReference type="InterPro" id="IPR000843">
    <property type="entry name" value="HTH_LacI"/>
</dbReference>
<evidence type="ECO:0000313" key="7">
    <source>
        <dbReference type="Proteomes" id="UP001139011"/>
    </source>
</evidence>
<dbReference type="CDD" id="cd01392">
    <property type="entry name" value="HTH_LacI"/>
    <property type="match status" value="1"/>
</dbReference>
<dbReference type="Gene3D" id="3.40.50.2300">
    <property type="match status" value="2"/>
</dbReference>
<dbReference type="PANTHER" id="PTHR30146">
    <property type="entry name" value="LACI-RELATED TRANSCRIPTIONAL REPRESSOR"/>
    <property type="match status" value="1"/>
</dbReference>
<keyword evidence="2" id="KW-0805">Transcription regulation</keyword>
<dbReference type="RefSeq" id="WP_091008341.1">
    <property type="nucleotide sequence ID" value="NZ_JAIWJX010000002.1"/>
</dbReference>
<dbReference type="SUPFAM" id="SSF53822">
    <property type="entry name" value="Periplasmic binding protein-like I"/>
    <property type="match status" value="1"/>
</dbReference>
<evidence type="ECO:0000256" key="4">
    <source>
        <dbReference type="ARBA" id="ARBA00023163"/>
    </source>
</evidence>
<gene>
    <name evidence="6" type="ORF">LCY76_02370</name>
</gene>
<dbReference type="SMART" id="SM00354">
    <property type="entry name" value="HTH_LACI"/>
    <property type="match status" value="1"/>
</dbReference>
<dbReference type="PROSITE" id="PS50932">
    <property type="entry name" value="HTH_LACI_2"/>
    <property type="match status" value="1"/>
</dbReference>
<dbReference type="PRINTS" id="PR00036">
    <property type="entry name" value="HTHLACI"/>
</dbReference>
<evidence type="ECO:0000256" key="1">
    <source>
        <dbReference type="ARBA" id="ARBA00022491"/>
    </source>
</evidence>
<comment type="caution">
    <text evidence="6">The sequence shown here is derived from an EMBL/GenBank/DDBJ whole genome shotgun (WGS) entry which is preliminary data.</text>
</comment>
<dbReference type="CDD" id="cd06267">
    <property type="entry name" value="PBP1_LacI_sugar_binding-like"/>
    <property type="match status" value="1"/>
</dbReference>
<feature type="domain" description="HTH lacI-type" evidence="5">
    <location>
        <begin position="5"/>
        <end position="59"/>
    </location>
</feature>
<evidence type="ECO:0000259" key="5">
    <source>
        <dbReference type="PROSITE" id="PS50932"/>
    </source>
</evidence>